<evidence type="ECO:0000256" key="8">
    <source>
        <dbReference type="ARBA" id="ARBA00023047"/>
    </source>
</evidence>
<evidence type="ECO:0000259" key="16">
    <source>
        <dbReference type="Pfam" id="PF22461"/>
    </source>
</evidence>
<dbReference type="Proteomes" id="UP000772618">
    <property type="component" value="Unassembled WGS sequence"/>
</dbReference>
<keyword evidence="3" id="KW-0813">Transport</keyword>
<keyword evidence="13" id="KW-0998">Cell outer membrane</keyword>
<protein>
    <submittedName>
        <fullName evidence="17">Polysaccharide biosynthesis/export family protein</fullName>
    </submittedName>
</protein>
<feature type="domain" description="SLBB" evidence="16">
    <location>
        <begin position="124"/>
        <end position="188"/>
    </location>
</feature>
<keyword evidence="10" id="KW-0626">Porin</keyword>
<keyword evidence="14" id="KW-0449">Lipoprotein</keyword>
<keyword evidence="8" id="KW-0625">Polysaccharide transport</keyword>
<dbReference type="InterPro" id="IPR003715">
    <property type="entry name" value="Poly_export_N"/>
</dbReference>
<keyword evidence="12" id="KW-0564">Palmitate</keyword>
<name>A0ABS5VWD0_9BACT</name>
<evidence type="ECO:0000256" key="9">
    <source>
        <dbReference type="ARBA" id="ARBA00023065"/>
    </source>
</evidence>
<evidence type="ECO:0000313" key="18">
    <source>
        <dbReference type="Proteomes" id="UP000772618"/>
    </source>
</evidence>
<keyword evidence="18" id="KW-1185">Reference proteome</keyword>
<comment type="subcellular location">
    <subcellularLocation>
        <location evidence="1">Cell outer membrane</location>
        <topology evidence="1">Multi-pass membrane protein</topology>
    </subcellularLocation>
</comment>
<comment type="similarity">
    <text evidence="2">Belongs to the BexD/CtrA/VexA family.</text>
</comment>
<dbReference type="PANTHER" id="PTHR33619">
    <property type="entry name" value="POLYSACCHARIDE EXPORT PROTEIN GFCE-RELATED"/>
    <property type="match status" value="1"/>
</dbReference>
<dbReference type="InterPro" id="IPR049712">
    <property type="entry name" value="Poly_export"/>
</dbReference>
<evidence type="ECO:0000259" key="15">
    <source>
        <dbReference type="Pfam" id="PF02563"/>
    </source>
</evidence>
<proteinExistence type="inferred from homology"/>
<evidence type="ECO:0000256" key="6">
    <source>
        <dbReference type="ARBA" id="ARBA00022692"/>
    </source>
</evidence>
<evidence type="ECO:0000256" key="14">
    <source>
        <dbReference type="ARBA" id="ARBA00023288"/>
    </source>
</evidence>
<keyword evidence="4" id="KW-1134">Transmembrane beta strand</keyword>
<feature type="domain" description="Polysaccharide export protein N-terminal" evidence="15">
    <location>
        <begin position="17"/>
        <end position="109"/>
    </location>
</feature>
<keyword evidence="7" id="KW-0732">Signal</keyword>
<keyword evidence="6" id="KW-0812">Transmembrane</keyword>
<evidence type="ECO:0000256" key="5">
    <source>
        <dbReference type="ARBA" id="ARBA00022597"/>
    </source>
</evidence>
<accession>A0ABS5VWD0</accession>
<keyword evidence="5" id="KW-0762">Sugar transport</keyword>
<evidence type="ECO:0000256" key="3">
    <source>
        <dbReference type="ARBA" id="ARBA00022448"/>
    </source>
</evidence>
<evidence type="ECO:0000313" key="17">
    <source>
        <dbReference type="EMBL" id="MBT1705735.1"/>
    </source>
</evidence>
<evidence type="ECO:0000256" key="13">
    <source>
        <dbReference type="ARBA" id="ARBA00023237"/>
    </source>
</evidence>
<sequence length="223" mass="24924">MFKVPEGFQLSQQLNQIEADYVLQKNDQLLLDVYSNNGEKILLANIQTSEPAGSATQQQAIVYTIDVNGNVKLPLINQIKLEGLTVKQAEEVLQTEFSKFYQQPFVKITYQNQRAVVLGALPGQVIPLTNQNMKLTEVLALAKGLPHDSKAHNIRILRGSEVYVADLSTIDGYLKNNVIIMPNDIIYVEPVRRPLREALQDYGPVVSILTSLSTLILVFFSIN</sequence>
<evidence type="ECO:0000256" key="1">
    <source>
        <dbReference type="ARBA" id="ARBA00004571"/>
    </source>
</evidence>
<keyword evidence="9" id="KW-0406">Ion transport</keyword>
<reference evidence="17 18" key="1">
    <citation type="submission" date="2021-05" db="EMBL/GenBank/DDBJ databases">
        <title>A Polyphasic approach of four new species of the genus Ohtaekwangia: Ohtaekwangia histidinii sp. nov., Ohtaekwangia cretensis sp. nov., Ohtaekwangia indiensis sp. nov., Ohtaekwangia reichenbachii sp. nov. from diverse environment.</title>
        <authorList>
            <person name="Octaviana S."/>
        </authorList>
    </citation>
    <scope>NUCLEOTIDE SEQUENCE [LARGE SCALE GENOMIC DNA]</scope>
    <source>
        <strain evidence="17 18">PWU20</strain>
    </source>
</reference>
<evidence type="ECO:0000256" key="7">
    <source>
        <dbReference type="ARBA" id="ARBA00022729"/>
    </source>
</evidence>
<evidence type="ECO:0000256" key="11">
    <source>
        <dbReference type="ARBA" id="ARBA00023136"/>
    </source>
</evidence>
<organism evidence="17 18">
    <name type="scientific">Chryseosolibacter indicus</name>
    <dbReference type="NCBI Taxonomy" id="2782351"/>
    <lineage>
        <taxon>Bacteria</taxon>
        <taxon>Pseudomonadati</taxon>
        <taxon>Bacteroidota</taxon>
        <taxon>Cytophagia</taxon>
        <taxon>Cytophagales</taxon>
        <taxon>Chryseotaleaceae</taxon>
        <taxon>Chryseosolibacter</taxon>
    </lineage>
</organism>
<keyword evidence="11" id="KW-0472">Membrane</keyword>
<evidence type="ECO:0000256" key="12">
    <source>
        <dbReference type="ARBA" id="ARBA00023139"/>
    </source>
</evidence>
<dbReference type="Gene3D" id="3.30.1950.10">
    <property type="entry name" value="wza like domain"/>
    <property type="match status" value="1"/>
</dbReference>
<dbReference type="RefSeq" id="WP_254155799.1">
    <property type="nucleotide sequence ID" value="NZ_JAHESD010000066.1"/>
</dbReference>
<dbReference type="PANTHER" id="PTHR33619:SF3">
    <property type="entry name" value="POLYSACCHARIDE EXPORT PROTEIN GFCE-RELATED"/>
    <property type="match status" value="1"/>
</dbReference>
<gene>
    <name evidence="17" type="ORF">KK060_20765</name>
</gene>
<evidence type="ECO:0000256" key="10">
    <source>
        <dbReference type="ARBA" id="ARBA00023114"/>
    </source>
</evidence>
<dbReference type="Pfam" id="PF02563">
    <property type="entry name" value="Poly_export"/>
    <property type="match status" value="1"/>
</dbReference>
<evidence type="ECO:0000256" key="4">
    <source>
        <dbReference type="ARBA" id="ARBA00022452"/>
    </source>
</evidence>
<dbReference type="Pfam" id="PF22461">
    <property type="entry name" value="SLBB_2"/>
    <property type="match status" value="1"/>
</dbReference>
<comment type="caution">
    <text evidence="17">The sequence shown here is derived from an EMBL/GenBank/DDBJ whole genome shotgun (WGS) entry which is preliminary data.</text>
</comment>
<dbReference type="EMBL" id="JAHESD010000066">
    <property type="protein sequence ID" value="MBT1705735.1"/>
    <property type="molecule type" value="Genomic_DNA"/>
</dbReference>
<dbReference type="InterPro" id="IPR054765">
    <property type="entry name" value="SLBB_dom"/>
</dbReference>
<evidence type="ECO:0000256" key="2">
    <source>
        <dbReference type="ARBA" id="ARBA00009450"/>
    </source>
</evidence>